<dbReference type="Gene3D" id="3.40.50.200">
    <property type="entry name" value="Peptidase S8/S53 domain"/>
    <property type="match status" value="1"/>
</dbReference>
<dbReference type="GO" id="GO:0004252">
    <property type="term" value="F:serine-type endopeptidase activity"/>
    <property type="evidence" value="ECO:0007669"/>
    <property type="project" value="UniProtKB-UniRule"/>
</dbReference>
<keyword evidence="10" id="KW-0812">Transmembrane</keyword>
<keyword evidence="3" id="KW-0165">Cleavage on pair of basic residues</keyword>
<evidence type="ECO:0000256" key="9">
    <source>
        <dbReference type="PROSITE-ProRule" id="PRU01240"/>
    </source>
</evidence>
<dbReference type="EMBL" id="JAEAOA010001977">
    <property type="protein sequence ID" value="KAK3581127.1"/>
    <property type="molecule type" value="Genomic_DNA"/>
</dbReference>
<dbReference type="InterPro" id="IPR000209">
    <property type="entry name" value="Peptidase_S8/S53_dom"/>
</dbReference>
<organism evidence="13 14">
    <name type="scientific">Potamilus streckersoni</name>
    <dbReference type="NCBI Taxonomy" id="2493646"/>
    <lineage>
        <taxon>Eukaryota</taxon>
        <taxon>Metazoa</taxon>
        <taxon>Spiralia</taxon>
        <taxon>Lophotrochozoa</taxon>
        <taxon>Mollusca</taxon>
        <taxon>Bivalvia</taxon>
        <taxon>Autobranchia</taxon>
        <taxon>Heteroconchia</taxon>
        <taxon>Palaeoheterodonta</taxon>
        <taxon>Unionida</taxon>
        <taxon>Unionoidea</taxon>
        <taxon>Unionidae</taxon>
        <taxon>Ambleminae</taxon>
        <taxon>Lampsilini</taxon>
        <taxon>Potamilus</taxon>
    </lineage>
</organism>
<dbReference type="PRINTS" id="PR00723">
    <property type="entry name" value="SUBTILISIN"/>
</dbReference>
<evidence type="ECO:0000313" key="14">
    <source>
        <dbReference type="Proteomes" id="UP001195483"/>
    </source>
</evidence>
<dbReference type="InterPro" id="IPR036852">
    <property type="entry name" value="Peptidase_S8/S53_dom_sf"/>
</dbReference>
<keyword evidence="10" id="KW-0472">Membrane</keyword>
<dbReference type="GO" id="GO:0016485">
    <property type="term" value="P:protein processing"/>
    <property type="evidence" value="ECO:0007669"/>
    <property type="project" value="TreeGrafter"/>
</dbReference>
<evidence type="ECO:0000256" key="2">
    <source>
        <dbReference type="ARBA" id="ARBA00022670"/>
    </source>
</evidence>
<dbReference type="PANTHER" id="PTHR42884">
    <property type="entry name" value="PROPROTEIN CONVERTASE SUBTILISIN/KEXIN-RELATED"/>
    <property type="match status" value="1"/>
</dbReference>
<feature type="active site" description="Charge relay system" evidence="8 9">
    <location>
        <position position="383"/>
    </location>
</feature>
<comment type="caution">
    <text evidence="13">The sequence shown here is derived from an EMBL/GenBank/DDBJ whole genome shotgun (WGS) entry which is preliminary data.</text>
</comment>
<feature type="domain" description="P/Homo B" evidence="12">
    <location>
        <begin position="460"/>
        <end position="603"/>
    </location>
</feature>
<evidence type="ECO:0000313" key="13">
    <source>
        <dbReference type="EMBL" id="KAK3581127.1"/>
    </source>
</evidence>
<evidence type="ECO:0000256" key="4">
    <source>
        <dbReference type="ARBA" id="ARBA00022729"/>
    </source>
</evidence>
<keyword evidence="10" id="KW-1133">Transmembrane helix</keyword>
<feature type="active site" description="Charge relay system" evidence="8 9">
    <location>
        <position position="162"/>
    </location>
</feature>
<dbReference type="PROSITE" id="PS00137">
    <property type="entry name" value="SUBTILASE_HIS"/>
    <property type="match status" value="1"/>
</dbReference>
<dbReference type="PANTHER" id="PTHR42884:SF14">
    <property type="entry name" value="NEUROENDOCRINE CONVERTASE 1"/>
    <property type="match status" value="1"/>
</dbReference>
<dbReference type="InterPro" id="IPR008979">
    <property type="entry name" value="Galactose-bd-like_sf"/>
</dbReference>
<evidence type="ECO:0000256" key="5">
    <source>
        <dbReference type="ARBA" id="ARBA00022801"/>
    </source>
</evidence>
<feature type="chain" id="PRO_5042272936" description="P/Homo B domain-containing protein" evidence="11">
    <location>
        <begin position="27"/>
        <end position="736"/>
    </location>
</feature>
<sequence length="736" mass="83246">MNTCQMNLYPFFLCIYFLLALSVACTLNEDYTPYHLLEIEARHLEEVKSLLDEDEFNLGYAGHVIGDLHLFRRLKSTQGPMNETLVEKIQEKTQRRVKKIEQQCLQRLLPEAILPDCFEHRRKIRRSLLPQKDRCDPLHFLGVYEAWEQNYTGKNIRILILDNGVDITHPDLENNFDKSMCCDAWTRERSCNPYVEYLEREDIHHGTQCAGLIAGEKGNNICGDGVAYHAIIGAVRLFNIHGKAFDAEVGIGLSYKRDEVDIYSCSFGYQSEVYESLGIAAQNAFTEGAKQGRNGKGSIYVFPSGNGGSDSHCNRNGYARSIYTVTIGSVGFDGNKANYTELCPCVLATAFGEGGDEFRSQLITTKSVIPRHDNCTWKFRGSSVSAALASGVIALALEAKNNLTSRDIQHLLVRTSETNGTLWKADWRTNGAGHRINDWFGFGLINASKMVWTAKTWKPVDALHICTVTSAVISEPNLLGGSYIMVTTQVKTDGCKKSINEVLKVEHVEVKIDFKTDFPYHLNIVLRSPMKTNSTLIKGKSNINKSNMEIRDKAISWTLMSVQFWDENPEGTWELTMELDGTYSRGSMNVYSVVLVLYGTSVNEYKKDLQAPEENFNKESHDSGTIFKFLYGYYIWPAALASGIVVSLIILFKFFRKVNINRMEVHFNENTQTDVSEYVLQKAENSLLHLQRTRFNTPVSSVDNVHEEQTNIFVETRNVKEKEEMIPLVCPNAVKE</sequence>
<comment type="similarity">
    <text evidence="1">Belongs to the peptidase S8 family. Furin subfamily.</text>
</comment>
<reference evidence="13" key="2">
    <citation type="journal article" date="2021" name="Genome Biol. Evol.">
        <title>Developing a high-quality reference genome for a parasitic bivalve with doubly uniparental inheritance (Bivalvia: Unionida).</title>
        <authorList>
            <person name="Smith C.H."/>
        </authorList>
    </citation>
    <scope>NUCLEOTIDE SEQUENCE</scope>
    <source>
        <strain evidence="13">CHS0354</strain>
        <tissue evidence="13">Mantle</tissue>
    </source>
</reference>
<accession>A0AAE0RWU0</accession>
<gene>
    <name evidence="13" type="ORF">CHS0354_033923</name>
</gene>
<dbReference type="GO" id="GO:0005802">
    <property type="term" value="C:trans-Golgi network"/>
    <property type="evidence" value="ECO:0007669"/>
    <property type="project" value="TreeGrafter"/>
</dbReference>
<dbReference type="PROSITE" id="PS51829">
    <property type="entry name" value="P_HOMO_B"/>
    <property type="match status" value="1"/>
</dbReference>
<evidence type="ECO:0000256" key="7">
    <source>
        <dbReference type="ARBA" id="ARBA00022837"/>
    </source>
</evidence>
<feature type="signal peptide" evidence="11">
    <location>
        <begin position="1"/>
        <end position="26"/>
    </location>
</feature>
<feature type="transmembrane region" description="Helical" evidence="10">
    <location>
        <begin position="633"/>
        <end position="655"/>
    </location>
</feature>
<keyword evidence="6 9" id="KW-0720">Serine protease</keyword>
<feature type="active site" description="Charge relay system" evidence="8 9">
    <location>
        <position position="205"/>
    </location>
</feature>
<proteinExistence type="inferred from homology"/>
<dbReference type="Pfam" id="PF01483">
    <property type="entry name" value="P_proprotein"/>
    <property type="match status" value="1"/>
</dbReference>
<name>A0AAE0RWU0_9BIVA</name>
<dbReference type="SUPFAM" id="SSF52743">
    <property type="entry name" value="Subtilisin-like"/>
    <property type="match status" value="1"/>
</dbReference>
<reference evidence="13" key="3">
    <citation type="submission" date="2023-05" db="EMBL/GenBank/DDBJ databases">
        <authorList>
            <person name="Smith C.H."/>
        </authorList>
    </citation>
    <scope>NUCLEOTIDE SEQUENCE</scope>
    <source>
        <strain evidence="13">CHS0354</strain>
        <tissue evidence="13">Mantle</tissue>
    </source>
</reference>
<dbReference type="InterPro" id="IPR015500">
    <property type="entry name" value="Peptidase_S8_subtilisin-rel"/>
</dbReference>
<reference evidence="13" key="1">
    <citation type="journal article" date="2021" name="Genome Biol. Evol.">
        <title>A High-Quality Reference Genome for a Parasitic Bivalve with Doubly Uniparental Inheritance (Bivalvia: Unionida).</title>
        <authorList>
            <person name="Smith C.H."/>
        </authorList>
    </citation>
    <scope>NUCLEOTIDE SEQUENCE</scope>
    <source>
        <strain evidence="13">CHS0354</strain>
    </source>
</reference>
<evidence type="ECO:0000256" key="8">
    <source>
        <dbReference type="PIRSR" id="PIRSR615500-1"/>
    </source>
</evidence>
<evidence type="ECO:0000256" key="10">
    <source>
        <dbReference type="SAM" id="Phobius"/>
    </source>
</evidence>
<protein>
    <recommendedName>
        <fullName evidence="12">P/Homo B domain-containing protein</fullName>
    </recommendedName>
</protein>
<dbReference type="SUPFAM" id="SSF49785">
    <property type="entry name" value="Galactose-binding domain-like"/>
    <property type="match status" value="1"/>
</dbReference>
<keyword evidence="2 9" id="KW-0645">Protease</keyword>
<keyword evidence="5 9" id="KW-0378">Hydrolase</keyword>
<dbReference type="Proteomes" id="UP001195483">
    <property type="component" value="Unassembled WGS sequence"/>
</dbReference>
<dbReference type="Gene3D" id="2.60.120.260">
    <property type="entry name" value="Galactose-binding domain-like"/>
    <property type="match status" value="1"/>
</dbReference>
<evidence type="ECO:0000256" key="1">
    <source>
        <dbReference type="ARBA" id="ARBA00005325"/>
    </source>
</evidence>
<dbReference type="CDD" id="cd04059">
    <property type="entry name" value="Peptidases_S8_Protein_convertases_Kexins_Furin-like"/>
    <property type="match status" value="1"/>
</dbReference>
<dbReference type="InterPro" id="IPR034182">
    <property type="entry name" value="Kexin/furin"/>
</dbReference>
<evidence type="ECO:0000256" key="6">
    <source>
        <dbReference type="ARBA" id="ARBA00022825"/>
    </source>
</evidence>
<dbReference type="InterPro" id="IPR022398">
    <property type="entry name" value="Peptidase_S8_His-AS"/>
</dbReference>
<keyword evidence="7" id="KW-0106">Calcium</keyword>
<keyword evidence="14" id="KW-1185">Reference proteome</keyword>
<dbReference type="AlphaFoldDB" id="A0AAE0RWU0"/>
<dbReference type="PROSITE" id="PS51892">
    <property type="entry name" value="SUBTILASE"/>
    <property type="match status" value="1"/>
</dbReference>
<keyword evidence="4 11" id="KW-0732">Signal</keyword>
<dbReference type="InterPro" id="IPR002884">
    <property type="entry name" value="P_dom"/>
</dbReference>
<evidence type="ECO:0000256" key="11">
    <source>
        <dbReference type="SAM" id="SignalP"/>
    </source>
</evidence>
<evidence type="ECO:0000256" key="3">
    <source>
        <dbReference type="ARBA" id="ARBA00022685"/>
    </source>
</evidence>
<evidence type="ECO:0000259" key="12">
    <source>
        <dbReference type="PROSITE" id="PS51829"/>
    </source>
</evidence>
<dbReference type="Pfam" id="PF00082">
    <property type="entry name" value="Peptidase_S8"/>
    <property type="match status" value="1"/>
</dbReference>
<dbReference type="GO" id="GO:0000139">
    <property type="term" value="C:Golgi membrane"/>
    <property type="evidence" value="ECO:0007669"/>
    <property type="project" value="TreeGrafter"/>
</dbReference>